<dbReference type="Pfam" id="PF04241">
    <property type="entry name" value="DUF423"/>
    <property type="match status" value="1"/>
</dbReference>
<proteinExistence type="inferred from homology"/>
<dbReference type="GO" id="GO:0005886">
    <property type="term" value="C:plasma membrane"/>
    <property type="evidence" value="ECO:0007669"/>
    <property type="project" value="TreeGrafter"/>
</dbReference>
<reference evidence="7 8" key="1">
    <citation type="submission" date="2020-01" db="EMBL/GenBank/DDBJ databases">
        <title>Draft Genome Sequence of Vibrio sp. strain OCN044, Isolated from a Healthy Coral at Palmyra Atoll.</title>
        <authorList>
            <person name="Videau P."/>
            <person name="Loughran R."/>
            <person name="Esquivel A."/>
            <person name="Deadmond M."/>
            <person name="Paddock B.E."/>
            <person name="Saw J.H."/>
            <person name="Ushijima B."/>
        </authorList>
    </citation>
    <scope>NUCLEOTIDE SEQUENCE [LARGE SCALE GENOMIC DNA]</scope>
    <source>
        <strain evidence="7 8">OCN044</strain>
    </source>
</reference>
<evidence type="ECO:0000256" key="1">
    <source>
        <dbReference type="ARBA" id="ARBA00004141"/>
    </source>
</evidence>
<dbReference type="EMBL" id="WWEU01000003">
    <property type="protein sequence ID" value="MYM59743.1"/>
    <property type="molecule type" value="Genomic_DNA"/>
</dbReference>
<dbReference type="PANTHER" id="PTHR43461:SF1">
    <property type="entry name" value="TRANSMEMBRANE PROTEIN 256"/>
    <property type="match status" value="1"/>
</dbReference>
<dbReference type="AlphaFoldDB" id="A0A6L8LW72"/>
<comment type="subcellular location">
    <subcellularLocation>
        <location evidence="1">Membrane</location>
        <topology evidence="1">Multi-pass membrane protein</topology>
    </subcellularLocation>
</comment>
<dbReference type="Proteomes" id="UP000478571">
    <property type="component" value="Unassembled WGS sequence"/>
</dbReference>
<comment type="similarity">
    <text evidence="2">Belongs to the UPF0382 family.</text>
</comment>
<keyword evidence="4 6" id="KW-1133">Transmembrane helix</keyword>
<gene>
    <name evidence="7" type="ORF">GTG28_10965</name>
</gene>
<name>A0A6L8LW72_9VIBR</name>
<evidence type="ECO:0000313" key="8">
    <source>
        <dbReference type="Proteomes" id="UP000478571"/>
    </source>
</evidence>
<feature type="transmembrane region" description="Helical" evidence="6">
    <location>
        <begin position="101"/>
        <end position="125"/>
    </location>
</feature>
<evidence type="ECO:0000256" key="4">
    <source>
        <dbReference type="ARBA" id="ARBA00022989"/>
    </source>
</evidence>
<dbReference type="InterPro" id="IPR006696">
    <property type="entry name" value="DUF423"/>
</dbReference>
<evidence type="ECO:0000256" key="5">
    <source>
        <dbReference type="ARBA" id="ARBA00023136"/>
    </source>
</evidence>
<dbReference type="PANTHER" id="PTHR43461">
    <property type="entry name" value="TRANSMEMBRANE PROTEIN 256"/>
    <property type="match status" value="1"/>
</dbReference>
<keyword evidence="3 6" id="KW-0812">Transmembrane</keyword>
<feature type="transmembrane region" description="Helical" evidence="6">
    <location>
        <begin position="48"/>
        <end position="66"/>
    </location>
</feature>
<keyword evidence="8" id="KW-1185">Reference proteome</keyword>
<protein>
    <submittedName>
        <fullName evidence="7">DUF423 domain-containing protein</fullName>
    </submittedName>
</protein>
<keyword evidence="5 6" id="KW-0472">Membrane</keyword>
<sequence>MKIRSILGFGGVFAGLGVILGAFAAHGLKNMLPAQMLDVFYTGVQYQLIHALAIILCGVLLTTGFADKSQKYFVLAANCFIIGIFCFSGSLYALVLSGVKWFGPITPFGGLAFILGWGLFVFAALQIKEVNQ</sequence>
<accession>A0A6L8LW72</accession>
<evidence type="ECO:0000256" key="3">
    <source>
        <dbReference type="ARBA" id="ARBA00022692"/>
    </source>
</evidence>
<evidence type="ECO:0000256" key="6">
    <source>
        <dbReference type="SAM" id="Phobius"/>
    </source>
</evidence>
<evidence type="ECO:0000256" key="2">
    <source>
        <dbReference type="ARBA" id="ARBA00009694"/>
    </source>
</evidence>
<comment type="caution">
    <text evidence="7">The sequence shown here is derived from an EMBL/GenBank/DDBJ whole genome shotgun (WGS) entry which is preliminary data.</text>
</comment>
<organism evidence="7 8">
    <name type="scientific">Vibrio tetraodonis subsp. pristinus</name>
    <dbReference type="NCBI Taxonomy" id="2695891"/>
    <lineage>
        <taxon>Bacteria</taxon>
        <taxon>Pseudomonadati</taxon>
        <taxon>Pseudomonadota</taxon>
        <taxon>Gammaproteobacteria</taxon>
        <taxon>Vibrionales</taxon>
        <taxon>Vibrionaceae</taxon>
        <taxon>Vibrio</taxon>
    </lineage>
</organism>
<feature type="transmembrane region" description="Helical" evidence="6">
    <location>
        <begin position="73"/>
        <end position="95"/>
    </location>
</feature>
<evidence type="ECO:0000313" key="7">
    <source>
        <dbReference type="EMBL" id="MYM59743.1"/>
    </source>
</evidence>
<dbReference type="RefSeq" id="WP_160929743.1">
    <property type="nucleotide sequence ID" value="NZ_WWEU01000003.1"/>
</dbReference>